<feature type="transmembrane region" description="Helical" evidence="2">
    <location>
        <begin position="176"/>
        <end position="197"/>
    </location>
</feature>
<keyword evidence="2" id="KW-1133">Transmembrane helix</keyword>
<dbReference type="AlphaFoldDB" id="A0A521CSY8"/>
<feature type="compositionally biased region" description="Basic and acidic residues" evidence="1">
    <location>
        <begin position="1"/>
        <end position="11"/>
    </location>
</feature>
<dbReference type="RefSeq" id="WP_142986425.1">
    <property type="nucleotide sequence ID" value="NZ_FXTD01000005.1"/>
</dbReference>
<sequence length="198" mass="21361">MAEQSSREDQTIKTPDSVAETGDSVAAPADAAVDEELKRRLREAYLNDEEDALVVTAVRMAGDEVVVETRPPHGETTHVERFDAPRHGSLEECTEFLGFLEAAGVSPLDLDDLVGARVPAAFDPETGWRVARAADRTGSGDAASDDSDPGNAPTARRAVRSGWSATVEWVREYRDWVIAVLLVGGELLFIALIVVLFA</sequence>
<name>A0A521CSY8_9EURY</name>
<accession>A0A521CSY8</accession>
<feature type="region of interest" description="Disordered" evidence="1">
    <location>
        <begin position="1"/>
        <end position="31"/>
    </location>
</feature>
<keyword evidence="4" id="KW-1185">Reference proteome</keyword>
<keyword evidence="2" id="KW-0812">Transmembrane</keyword>
<evidence type="ECO:0000313" key="4">
    <source>
        <dbReference type="Proteomes" id="UP000319712"/>
    </source>
</evidence>
<evidence type="ECO:0000313" key="3">
    <source>
        <dbReference type="EMBL" id="SMO62597.1"/>
    </source>
</evidence>
<protein>
    <submittedName>
        <fullName evidence="3">Uncharacterized protein</fullName>
    </submittedName>
</protein>
<feature type="region of interest" description="Disordered" evidence="1">
    <location>
        <begin position="133"/>
        <end position="157"/>
    </location>
</feature>
<dbReference type="OrthoDB" id="328660at2157"/>
<reference evidence="3 4" key="1">
    <citation type="submission" date="2017-05" db="EMBL/GenBank/DDBJ databases">
        <authorList>
            <person name="Varghese N."/>
            <person name="Submissions S."/>
        </authorList>
    </citation>
    <scope>NUCLEOTIDE SEQUENCE [LARGE SCALE GENOMIC DNA]</scope>
    <source>
        <strain evidence="3 4">DSM 19504</strain>
    </source>
</reference>
<dbReference type="EMBL" id="FXTD01000005">
    <property type="protein sequence ID" value="SMO62597.1"/>
    <property type="molecule type" value="Genomic_DNA"/>
</dbReference>
<evidence type="ECO:0000256" key="2">
    <source>
        <dbReference type="SAM" id="Phobius"/>
    </source>
</evidence>
<organism evidence="3 4">
    <name type="scientific">Halorubrum cibi</name>
    <dbReference type="NCBI Taxonomy" id="413815"/>
    <lineage>
        <taxon>Archaea</taxon>
        <taxon>Methanobacteriati</taxon>
        <taxon>Methanobacteriota</taxon>
        <taxon>Stenosarchaea group</taxon>
        <taxon>Halobacteria</taxon>
        <taxon>Halobacteriales</taxon>
        <taxon>Haloferacaceae</taxon>
        <taxon>Halorubrum</taxon>
    </lineage>
</organism>
<dbReference type="Proteomes" id="UP000319712">
    <property type="component" value="Unassembled WGS sequence"/>
</dbReference>
<gene>
    <name evidence="3" type="ORF">SAMN06264867_10583</name>
</gene>
<proteinExistence type="predicted"/>
<keyword evidence="2" id="KW-0472">Membrane</keyword>
<evidence type="ECO:0000256" key="1">
    <source>
        <dbReference type="SAM" id="MobiDB-lite"/>
    </source>
</evidence>